<sequence length="461" mass="51121">MPIPFQNSYAKLPDTFYIKVDPTPVRAPKIIALNTELAHQLGIDPAELNVAVLSGNRIPAGAEPLAMAYSGHQFGGFSPQLGDGRAILLGEVAGKDIQLKGSGPTPFSRRGDGRSALGPVLREYLVSEAMAALGVPTTRALAAVLSGENVLREEIEPGGIFTRVASSHLRIGTVQYFAARRDRESLEALVDYTLARHYPESKTALDLLENVITRQASLIAHWMSLGFIHGVMNTDNMSLSGETIDYGPCAFMDRFDPAKKFSFIDQQGRYAYHNQASIARWNLTRLAEALLPLIHENEDKAIEIAKESLMKFGPLFEEAYQQKFSAKLGLTDGCDPSLIESLLTLMAEQQADFTLVFRHLSGPDERLFAEFRDPDPVKAWLSQWRASGEIDIELMKRSNPVFIPRNHRVEEVIEAGKQGNFEPFHKLHAILQKPFTEQPQAAEFERSPEPDEIVCNTFCGT</sequence>
<feature type="binding site" evidence="8">
    <location>
        <position position="84"/>
    </location>
    <ligand>
        <name>ATP</name>
        <dbReference type="ChEBI" id="CHEBI:30616"/>
    </ligand>
</feature>
<keyword evidence="7 8" id="KW-0460">Magnesium</keyword>
<reference evidence="10" key="1">
    <citation type="journal article" date="2019" name="Int. J. Syst. Evol. Microbiol.">
        <title>The Global Catalogue of Microorganisms (GCM) 10K type strain sequencing project: providing services to taxonomists for standard genome sequencing and annotation.</title>
        <authorList>
            <consortium name="The Broad Institute Genomics Platform"/>
            <consortium name="The Broad Institute Genome Sequencing Center for Infectious Disease"/>
            <person name="Wu L."/>
            <person name="Ma J."/>
        </authorList>
    </citation>
    <scope>NUCLEOTIDE SEQUENCE [LARGE SCALE GENOMIC DNA]</scope>
    <source>
        <strain evidence="10">CGMCC 4.1467</strain>
    </source>
</reference>
<feature type="binding site" evidence="8">
    <location>
        <position position="245"/>
    </location>
    <ligand>
        <name>Mg(2+)</name>
        <dbReference type="ChEBI" id="CHEBI:18420"/>
    </ligand>
</feature>
<feature type="binding site" evidence="8">
    <location>
        <position position="100"/>
    </location>
    <ligand>
        <name>ATP</name>
        <dbReference type="ChEBI" id="CHEBI:30616"/>
    </ligand>
</feature>
<feature type="binding site" evidence="8">
    <location>
        <position position="245"/>
    </location>
    <ligand>
        <name>ATP</name>
        <dbReference type="ChEBI" id="CHEBI:30616"/>
    </ligand>
</feature>
<keyword evidence="5 8" id="KW-0547">Nucleotide-binding</keyword>
<evidence type="ECO:0000313" key="10">
    <source>
        <dbReference type="Proteomes" id="UP001596472"/>
    </source>
</evidence>
<comment type="function">
    <text evidence="8">Nucleotidyltransferase involved in the post-translational modification of proteins. It can catalyze the addition of adenosine monophosphate (AMP) or uridine monophosphate (UMP) to a protein, resulting in modifications known as AMPylation and UMPylation.</text>
</comment>
<evidence type="ECO:0000256" key="3">
    <source>
        <dbReference type="ARBA" id="ARBA00022695"/>
    </source>
</evidence>
<feature type="active site" description="Proton acceptor" evidence="8">
    <location>
        <position position="235"/>
    </location>
</feature>
<dbReference type="PANTHER" id="PTHR32057:SF14">
    <property type="entry name" value="PROTEIN ADENYLYLTRANSFERASE SELO, MITOCHONDRIAL"/>
    <property type="match status" value="1"/>
</dbReference>
<dbReference type="InterPro" id="IPR003846">
    <property type="entry name" value="SelO"/>
</dbReference>
<evidence type="ECO:0000256" key="8">
    <source>
        <dbReference type="HAMAP-Rule" id="MF_00692"/>
    </source>
</evidence>
<name>A0ABW2L5L3_9BACT</name>
<organism evidence="9 10">
    <name type="scientific">Haloferula chungangensis</name>
    <dbReference type="NCBI Taxonomy" id="1048331"/>
    <lineage>
        <taxon>Bacteria</taxon>
        <taxon>Pseudomonadati</taxon>
        <taxon>Verrucomicrobiota</taxon>
        <taxon>Verrucomicrobiia</taxon>
        <taxon>Verrucomicrobiales</taxon>
        <taxon>Verrucomicrobiaceae</taxon>
        <taxon>Haloferula</taxon>
    </lineage>
</organism>
<comment type="catalytic activity">
    <reaction evidence="8">
        <text>L-tyrosyl-[protein] + ATP = O-(5'-adenylyl)-L-tyrosyl-[protein] + diphosphate</text>
        <dbReference type="Rhea" id="RHEA:54288"/>
        <dbReference type="Rhea" id="RHEA-COMP:10136"/>
        <dbReference type="Rhea" id="RHEA-COMP:13846"/>
        <dbReference type="ChEBI" id="CHEBI:30616"/>
        <dbReference type="ChEBI" id="CHEBI:33019"/>
        <dbReference type="ChEBI" id="CHEBI:46858"/>
        <dbReference type="ChEBI" id="CHEBI:83624"/>
        <dbReference type="EC" id="2.7.7.108"/>
    </reaction>
</comment>
<dbReference type="Pfam" id="PF02696">
    <property type="entry name" value="SelO"/>
    <property type="match status" value="1"/>
</dbReference>
<dbReference type="Proteomes" id="UP001596472">
    <property type="component" value="Unassembled WGS sequence"/>
</dbReference>
<evidence type="ECO:0000256" key="1">
    <source>
        <dbReference type="ARBA" id="ARBA00009747"/>
    </source>
</evidence>
<accession>A0ABW2L5L3</accession>
<comment type="catalytic activity">
    <reaction evidence="8">
        <text>L-tyrosyl-[protein] + UTP = O-(5'-uridylyl)-L-tyrosyl-[protein] + diphosphate</text>
        <dbReference type="Rhea" id="RHEA:83887"/>
        <dbReference type="Rhea" id="RHEA-COMP:10136"/>
        <dbReference type="Rhea" id="RHEA-COMP:20238"/>
        <dbReference type="ChEBI" id="CHEBI:33019"/>
        <dbReference type="ChEBI" id="CHEBI:46398"/>
        <dbReference type="ChEBI" id="CHEBI:46858"/>
        <dbReference type="ChEBI" id="CHEBI:90602"/>
    </reaction>
</comment>
<feature type="binding site" evidence="8">
    <location>
        <position position="236"/>
    </location>
    <ligand>
        <name>Mg(2+)</name>
        <dbReference type="ChEBI" id="CHEBI:18420"/>
    </ligand>
</feature>
<gene>
    <name evidence="8" type="primary">ydiU</name>
    <name evidence="8" type="synonym">selO</name>
    <name evidence="9" type="ORF">ACFQY0_05285</name>
</gene>
<comment type="caution">
    <text evidence="9">The sequence shown here is derived from an EMBL/GenBank/DDBJ whole genome shotgun (WGS) entry which is preliminary data.</text>
</comment>
<feature type="binding site" evidence="8">
    <location>
        <position position="113"/>
    </location>
    <ligand>
        <name>ATP</name>
        <dbReference type="ChEBI" id="CHEBI:30616"/>
    </ligand>
</feature>
<feature type="binding site" evidence="8">
    <location>
        <position position="163"/>
    </location>
    <ligand>
        <name>ATP</name>
        <dbReference type="ChEBI" id="CHEBI:30616"/>
    </ligand>
</feature>
<evidence type="ECO:0000256" key="4">
    <source>
        <dbReference type="ARBA" id="ARBA00022723"/>
    </source>
</evidence>
<dbReference type="EMBL" id="JBHTBS010000002">
    <property type="protein sequence ID" value="MFC7336583.1"/>
    <property type="molecule type" value="Genomic_DNA"/>
</dbReference>
<keyword evidence="6 8" id="KW-0067">ATP-binding</keyword>
<dbReference type="NCBIfam" id="NF000658">
    <property type="entry name" value="PRK00029.1"/>
    <property type="match status" value="1"/>
</dbReference>
<dbReference type="HAMAP" id="MF_00692">
    <property type="entry name" value="SelO"/>
    <property type="match status" value="1"/>
</dbReference>
<dbReference type="RefSeq" id="WP_379709972.1">
    <property type="nucleotide sequence ID" value="NZ_JBHTBS010000002.1"/>
</dbReference>
<comment type="similarity">
    <text evidence="1 8">Belongs to the SELO family.</text>
</comment>
<comment type="catalytic activity">
    <reaction evidence="8">
        <text>L-seryl-[protein] + UTP = O-(5'-uridylyl)-L-seryl-[protein] + diphosphate</text>
        <dbReference type="Rhea" id="RHEA:64604"/>
        <dbReference type="Rhea" id="RHEA-COMP:9863"/>
        <dbReference type="Rhea" id="RHEA-COMP:16635"/>
        <dbReference type="ChEBI" id="CHEBI:29999"/>
        <dbReference type="ChEBI" id="CHEBI:33019"/>
        <dbReference type="ChEBI" id="CHEBI:46398"/>
        <dbReference type="ChEBI" id="CHEBI:156051"/>
    </reaction>
</comment>
<dbReference type="EC" id="2.7.7.108" evidence="8"/>
<comment type="catalytic activity">
    <reaction evidence="8">
        <text>L-threonyl-[protein] + ATP = 3-O-(5'-adenylyl)-L-threonyl-[protein] + diphosphate</text>
        <dbReference type="Rhea" id="RHEA:54292"/>
        <dbReference type="Rhea" id="RHEA-COMP:11060"/>
        <dbReference type="Rhea" id="RHEA-COMP:13847"/>
        <dbReference type="ChEBI" id="CHEBI:30013"/>
        <dbReference type="ChEBI" id="CHEBI:30616"/>
        <dbReference type="ChEBI" id="CHEBI:33019"/>
        <dbReference type="ChEBI" id="CHEBI:138113"/>
        <dbReference type="EC" id="2.7.7.108"/>
    </reaction>
</comment>
<feature type="binding site" evidence="8">
    <location>
        <position position="85"/>
    </location>
    <ligand>
        <name>ATP</name>
        <dbReference type="ChEBI" id="CHEBI:30616"/>
    </ligand>
</feature>
<keyword evidence="4 8" id="KW-0479">Metal-binding</keyword>
<dbReference type="PANTHER" id="PTHR32057">
    <property type="entry name" value="PROTEIN ADENYLYLTRANSFERASE SELO, MITOCHONDRIAL"/>
    <property type="match status" value="1"/>
</dbReference>
<dbReference type="EC" id="2.7.7.-" evidence="8"/>
<comment type="catalytic activity">
    <reaction evidence="8">
        <text>L-seryl-[protein] + ATP = 3-O-(5'-adenylyl)-L-seryl-[protein] + diphosphate</text>
        <dbReference type="Rhea" id="RHEA:58120"/>
        <dbReference type="Rhea" id="RHEA-COMP:9863"/>
        <dbReference type="Rhea" id="RHEA-COMP:15073"/>
        <dbReference type="ChEBI" id="CHEBI:29999"/>
        <dbReference type="ChEBI" id="CHEBI:30616"/>
        <dbReference type="ChEBI" id="CHEBI:33019"/>
        <dbReference type="ChEBI" id="CHEBI:142516"/>
        <dbReference type="EC" id="2.7.7.108"/>
    </reaction>
</comment>
<keyword evidence="8" id="KW-0464">Manganese</keyword>
<evidence type="ECO:0000256" key="7">
    <source>
        <dbReference type="ARBA" id="ARBA00022842"/>
    </source>
</evidence>
<protein>
    <recommendedName>
        <fullName evidence="8">Protein nucleotidyltransferase YdiU</fullName>
        <ecNumber evidence="8">2.7.7.-</ecNumber>
    </recommendedName>
    <alternativeName>
        <fullName evidence="8">Protein adenylyltransferase YdiU</fullName>
        <ecNumber evidence="8">2.7.7.108</ecNumber>
    </alternativeName>
    <alternativeName>
        <fullName evidence="8">Protein uridylyltransferase YdiU</fullName>
        <ecNumber evidence="8">2.7.7.-</ecNumber>
    </alternativeName>
</protein>
<keyword evidence="2 8" id="KW-0808">Transferase</keyword>
<keyword evidence="10" id="KW-1185">Reference proteome</keyword>
<evidence type="ECO:0000256" key="5">
    <source>
        <dbReference type="ARBA" id="ARBA00022741"/>
    </source>
</evidence>
<evidence type="ECO:0000313" key="9">
    <source>
        <dbReference type="EMBL" id="MFC7336583.1"/>
    </source>
</evidence>
<evidence type="ECO:0000256" key="6">
    <source>
        <dbReference type="ARBA" id="ARBA00022840"/>
    </source>
</evidence>
<comment type="catalytic activity">
    <reaction evidence="8">
        <text>L-histidyl-[protein] + UTP = N(tele)-(5'-uridylyl)-L-histidyl-[protein] + diphosphate</text>
        <dbReference type="Rhea" id="RHEA:83891"/>
        <dbReference type="Rhea" id="RHEA-COMP:9745"/>
        <dbReference type="Rhea" id="RHEA-COMP:20239"/>
        <dbReference type="ChEBI" id="CHEBI:29979"/>
        <dbReference type="ChEBI" id="CHEBI:33019"/>
        <dbReference type="ChEBI" id="CHEBI:46398"/>
        <dbReference type="ChEBI" id="CHEBI:233474"/>
    </reaction>
</comment>
<feature type="binding site" evidence="8">
    <location>
        <position position="170"/>
    </location>
    <ligand>
        <name>ATP</name>
        <dbReference type="ChEBI" id="CHEBI:30616"/>
    </ligand>
</feature>
<keyword evidence="3 8" id="KW-0548">Nucleotidyltransferase</keyword>
<comment type="cofactor">
    <cofactor evidence="8">
        <name>Mg(2+)</name>
        <dbReference type="ChEBI" id="CHEBI:18420"/>
    </cofactor>
    <cofactor evidence="8">
        <name>Mn(2+)</name>
        <dbReference type="ChEBI" id="CHEBI:29035"/>
    </cofactor>
</comment>
<evidence type="ECO:0000256" key="2">
    <source>
        <dbReference type="ARBA" id="ARBA00022679"/>
    </source>
</evidence>
<proteinExistence type="inferred from homology"/>
<feature type="binding site" evidence="8">
    <location>
        <position position="112"/>
    </location>
    <ligand>
        <name>ATP</name>
        <dbReference type="ChEBI" id="CHEBI:30616"/>
    </ligand>
</feature>
<feature type="binding site" evidence="8">
    <location>
        <position position="82"/>
    </location>
    <ligand>
        <name>ATP</name>
        <dbReference type="ChEBI" id="CHEBI:30616"/>
    </ligand>
</feature>